<dbReference type="Proteomes" id="UP000092462">
    <property type="component" value="Unassembled WGS sequence"/>
</dbReference>
<evidence type="ECO:0000256" key="5">
    <source>
        <dbReference type="ARBA" id="ARBA00023163"/>
    </source>
</evidence>
<feature type="region of interest" description="Disordered" evidence="7">
    <location>
        <begin position="1"/>
        <end position="20"/>
    </location>
</feature>
<organism evidence="9 10">
    <name type="scientific">Phlebotomus papatasi</name>
    <name type="common">Sandfly</name>
    <dbReference type="NCBI Taxonomy" id="29031"/>
    <lineage>
        <taxon>Eukaryota</taxon>
        <taxon>Metazoa</taxon>
        <taxon>Ecdysozoa</taxon>
        <taxon>Arthropoda</taxon>
        <taxon>Hexapoda</taxon>
        <taxon>Insecta</taxon>
        <taxon>Pterygota</taxon>
        <taxon>Neoptera</taxon>
        <taxon>Endopterygota</taxon>
        <taxon>Diptera</taxon>
        <taxon>Nematocera</taxon>
        <taxon>Psychodoidea</taxon>
        <taxon>Psychodidae</taxon>
        <taxon>Phlebotomus</taxon>
        <taxon>Phlebotomus</taxon>
    </lineage>
</organism>
<dbReference type="AlphaFoldDB" id="A0A1B0DJY4"/>
<keyword evidence="10" id="KW-1185">Reference proteome</keyword>
<comment type="subunit">
    <text evidence="1">Self-associates forming complexes of several hundred monomers.</text>
</comment>
<reference evidence="9" key="1">
    <citation type="submission" date="2022-08" db="UniProtKB">
        <authorList>
            <consortium name="EnsemblMetazoa"/>
        </authorList>
    </citation>
    <scope>IDENTIFICATION</scope>
    <source>
        <strain evidence="9">Israel</strain>
    </source>
</reference>
<evidence type="ECO:0000256" key="1">
    <source>
        <dbReference type="ARBA" id="ARBA00011764"/>
    </source>
</evidence>
<name>A0A1B0DJY4_PHLPP</name>
<dbReference type="GeneID" id="129810208"/>
<proteinExistence type="predicted"/>
<accession>A0A1B0DJY4</accession>
<dbReference type="InterPro" id="IPR028002">
    <property type="entry name" value="Myb_DNA-bind_5"/>
</dbReference>
<dbReference type="EnsemblMetazoa" id="PPAI008558-RA">
    <property type="protein sequence ID" value="PPAI008558-PA"/>
    <property type="gene ID" value="PPAI008558"/>
</dbReference>
<comment type="function">
    <text evidence="6">Involved in transvection phenomena (= synapsis-dependent gene expression), where the synaptic pairing of chromosomes carrying genes with which zeste interacts influences the expression of these genes. Zeste binds to DNA and stimulates transcription from a nearby promoter.</text>
</comment>
<evidence type="ECO:0000313" key="10">
    <source>
        <dbReference type="Proteomes" id="UP000092462"/>
    </source>
</evidence>
<protein>
    <recommendedName>
        <fullName evidence="2">Regulatory protein zeste</fullName>
    </recommendedName>
</protein>
<keyword evidence="4" id="KW-0238">DNA-binding</keyword>
<feature type="compositionally biased region" description="Low complexity" evidence="7">
    <location>
        <begin position="108"/>
        <end position="117"/>
    </location>
</feature>
<evidence type="ECO:0000256" key="3">
    <source>
        <dbReference type="ARBA" id="ARBA00023015"/>
    </source>
</evidence>
<dbReference type="GO" id="GO:0003677">
    <property type="term" value="F:DNA binding"/>
    <property type="evidence" value="ECO:0007669"/>
    <property type="project" value="UniProtKB-KW"/>
</dbReference>
<evidence type="ECO:0000313" key="9">
    <source>
        <dbReference type="EnsemblMetazoa" id="PPAI008558-PA"/>
    </source>
</evidence>
<keyword evidence="5" id="KW-0804">Transcription</keyword>
<feature type="region of interest" description="Disordered" evidence="7">
    <location>
        <begin position="107"/>
        <end position="182"/>
    </location>
</feature>
<dbReference type="RefSeq" id="XP_055716508.1">
    <property type="nucleotide sequence ID" value="XM_055860533.1"/>
</dbReference>
<dbReference type="VEuPathDB" id="VectorBase:PPAI008558"/>
<dbReference type="EMBL" id="AJVK01006363">
    <property type="status" value="NOT_ANNOTATED_CDS"/>
    <property type="molecule type" value="Genomic_DNA"/>
</dbReference>
<evidence type="ECO:0000256" key="7">
    <source>
        <dbReference type="SAM" id="MobiDB-lite"/>
    </source>
</evidence>
<feature type="compositionally biased region" description="Polar residues" evidence="7">
    <location>
        <begin position="148"/>
        <end position="177"/>
    </location>
</feature>
<evidence type="ECO:0000256" key="4">
    <source>
        <dbReference type="ARBA" id="ARBA00023125"/>
    </source>
</evidence>
<feature type="domain" description="Myb/SANT-like DNA-binding" evidence="8">
    <location>
        <begin position="17"/>
        <end position="90"/>
    </location>
</feature>
<evidence type="ECO:0000259" key="8">
    <source>
        <dbReference type="Pfam" id="PF13873"/>
    </source>
</evidence>
<dbReference type="OrthoDB" id="8065520at2759"/>
<dbReference type="Pfam" id="PF13873">
    <property type="entry name" value="Myb_DNA-bind_5"/>
    <property type="match status" value="1"/>
</dbReference>
<dbReference type="KEGG" id="ppap:129810208"/>
<sequence length="255" mass="29224">MENENDPDFPSGRPRQRRKKLSEVQKHRMLKFMEEHPRLSTGGYDYSFTVDVGRRLWQELADILNALDGPKKSWEIWRRCYRDIVIMQKKAGKLGNHSRSQAFLNIDSSSKNASSEESVSDGDRSIENPLDTDDTFSDRKKTGKTSVRKISQNPVRTSRIPQPSSSAGTSRDTSTTVEPKKLDVQNGTETEVVLVPDNRDSVQQDYYRKKLFLMERQTLAFEAMAESMQMQAEAFYDLSDSVNTLNSIMKDLNIQ</sequence>
<evidence type="ECO:0000256" key="6">
    <source>
        <dbReference type="ARBA" id="ARBA00025466"/>
    </source>
</evidence>
<keyword evidence="3" id="KW-0805">Transcription regulation</keyword>
<evidence type="ECO:0000256" key="2">
    <source>
        <dbReference type="ARBA" id="ARBA00016807"/>
    </source>
</evidence>
<dbReference type="VEuPathDB" id="VectorBase:PPAPM1_003921"/>